<protein>
    <submittedName>
        <fullName evidence="3">Reverse transcriptase domain-containing protein</fullName>
    </submittedName>
</protein>
<dbReference type="EMBL" id="BQNB010020827">
    <property type="protein sequence ID" value="GJU00062.1"/>
    <property type="molecule type" value="Genomic_DNA"/>
</dbReference>
<dbReference type="InterPro" id="IPR043128">
    <property type="entry name" value="Rev_trsase/Diguanyl_cyclase"/>
</dbReference>
<keyword evidence="3" id="KW-0808">Transferase</keyword>
<dbReference type="Gene3D" id="3.30.420.10">
    <property type="entry name" value="Ribonuclease H-like superfamily/Ribonuclease H"/>
    <property type="match status" value="1"/>
</dbReference>
<comment type="caution">
    <text evidence="3">The sequence shown here is derived from an EMBL/GenBank/DDBJ whole genome shotgun (WGS) entry which is preliminary data.</text>
</comment>
<keyword evidence="4" id="KW-1185">Reference proteome</keyword>
<dbReference type="PANTHER" id="PTHR48475">
    <property type="entry name" value="RIBONUCLEASE H"/>
    <property type="match status" value="1"/>
</dbReference>
<proteinExistence type="predicted"/>
<dbReference type="Proteomes" id="UP001151760">
    <property type="component" value="Unassembled WGS sequence"/>
</dbReference>
<evidence type="ECO:0000313" key="4">
    <source>
        <dbReference type="Proteomes" id="UP001151760"/>
    </source>
</evidence>
<evidence type="ECO:0000259" key="2">
    <source>
        <dbReference type="Pfam" id="PF13456"/>
    </source>
</evidence>
<dbReference type="SUPFAM" id="SSF56672">
    <property type="entry name" value="DNA/RNA polymerases"/>
    <property type="match status" value="1"/>
</dbReference>
<evidence type="ECO:0000256" key="1">
    <source>
        <dbReference type="SAM" id="MobiDB-lite"/>
    </source>
</evidence>
<gene>
    <name evidence="3" type="ORF">Tco_1110400</name>
</gene>
<feature type="region of interest" description="Disordered" evidence="1">
    <location>
        <begin position="256"/>
        <end position="292"/>
    </location>
</feature>
<dbReference type="Gene3D" id="3.30.70.270">
    <property type="match status" value="1"/>
</dbReference>
<feature type="compositionally biased region" description="Basic and acidic residues" evidence="1">
    <location>
        <begin position="260"/>
        <end position="271"/>
    </location>
</feature>
<dbReference type="GO" id="GO:0003964">
    <property type="term" value="F:RNA-directed DNA polymerase activity"/>
    <property type="evidence" value="ECO:0007669"/>
    <property type="project" value="UniProtKB-KW"/>
</dbReference>
<reference evidence="3" key="2">
    <citation type="submission" date="2022-01" db="EMBL/GenBank/DDBJ databases">
        <authorList>
            <person name="Yamashiro T."/>
            <person name="Shiraishi A."/>
            <person name="Satake H."/>
            <person name="Nakayama K."/>
        </authorList>
    </citation>
    <scope>NUCLEOTIDE SEQUENCE</scope>
</reference>
<feature type="domain" description="RNase H type-1" evidence="2">
    <location>
        <begin position="166"/>
        <end position="230"/>
    </location>
</feature>
<name>A0ABQ5IL53_9ASTR</name>
<dbReference type="InterPro" id="IPR043502">
    <property type="entry name" value="DNA/RNA_pol_sf"/>
</dbReference>
<dbReference type="InterPro" id="IPR036397">
    <property type="entry name" value="RNaseH_sf"/>
</dbReference>
<sequence length="424" mass="47338">MVTSEGNWANLKKTKAIADMQSPQNLKEMPSLSGKLAALKRFLSWSSEKSLTFFETLRDITKENKDEYRWTKSAEKAFQEMKTFIVEIPLLTTPVKEETMYVYLEAAPEAPLKQILNKAQALGKLAKYSVELGAYNITYEPRNAIKGQVLADFLSEAPGSGAGYLVLIGPSSVEFTYALRLNFSTTYNEAEYKALLAGLRMARKMKVQDINVKVDSKLVASQINGSYVASSTNKIKYLATTKECIARAIDRPKGGNCYHGEGRRQLDDAHHTLSGRRSMTGRQGGKEGPKNENKLVCLRGRCALQERVFGAHVKGCVALTSQLCHQENTHGILRDAHQGEARLGRERAGWVDELPNVLSARHTSIKQSNGETPFSLTYESEAAIPTEIGMPTHRIMMIREDKNEDELHLNIDLLQERREAAAIR</sequence>
<reference evidence="3" key="1">
    <citation type="journal article" date="2022" name="Int. J. Mol. Sci.">
        <title>Draft Genome of Tanacetum Coccineum: Genomic Comparison of Closely Related Tanacetum-Family Plants.</title>
        <authorList>
            <person name="Yamashiro T."/>
            <person name="Shiraishi A."/>
            <person name="Nakayama K."/>
            <person name="Satake H."/>
        </authorList>
    </citation>
    <scope>NUCLEOTIDE SEQUENCE</scope>
</reference>
<evidence type="ECO:0000313" key="3">
    <source>
        <dbReference type="EMBL" id="GJU00062.1"/>
    </source>
</evidence>
<dbReference type="InterPro" id="IPR002156">
    <property type="entry name" value="RNaseH_domain"/>
</dbReference>
<organism evidence="3 4">
    <name type="scientific">Tanacetum coccineum</name>
    <dbReference type="NCBI Taxonomy" id="301880"/>
    <lineage>
        <taxon>Eukaryota</taxon>
        <taxon>Viridiplantae</taxon>
        <taxon>Streptophyta</taxon>
        <taxon>Embryophyta</taxon>
        <taxon>Tracheophyta</taxon>
        <taxon>Spermatophyta</taxon>
        <taxon>Magnoliopsida</taxon>
        <taxon>eudicotyledons</taxon>
        <taxon>Gunneridae</taxon>
        <taxon>Pentapetalae</taxon>
        <taxon>asterids</taxon>
        <taxon>campanulids</taxon>
        <taxon>Asterales</taxon>
        <taxon>Asteraceae</taxon>
        <taxon>Asteroideae</taxon>
        <taxon>Anthemideae</taxon>
        <taxon>Anthemidinae</taxon>
        <taxon>Tanacetum</taxon>
    </lineage>
</organism>
<keyword evidence="3" id="KW-0695">RNA-directed DNA polymerase</keyword>
<dbReference type="PANTHER" id="PTHR48475:SF2">
    <property type="entry name" value="RIBONUCLEASE H"/>
    <property type="match status" value="1"/>
</dbReference>
<dbReference type="Pfam" id="PF13456">
    <property type="entry name" value="RVT_3"/>
    <property type="match status" value="1"/>
</dbReference>
<keyword evidence="3" id="KW-0548">Nucleotidyltransferase</keyword>
<accession>A0ABQ5IL53</accession>